<dbReference type="InterPro" id="IPR007627">
    <property type="entry name" value="RNA_pol_sigma70_r2"/>
</dbReference>
<protein>
    <submittedName>
        <fullName evidence="7">RNA polymerase sigma factor</fullName>
    </submittedName>
</protein>
<keyword evidence="8" id="KW-1185">Reference proteome</keyword>
<dbReference type="Pfam" id="PF08281">
    <property type="entry name" value="Sigma70_r4_2"/>
    <property type="match status" value="1"/>
</dbReference>
<dbReference type="InterPro" id="IPR039425">
    <property type="entry name" value="RNA_pol_sigma-70-like"/>
</dbReference>
<evidence type="ECO:0000256" key="1">
    <source>
        <dbReference type="ARBA" id="ARBA00010641"/>
    </source>
</evidence>
<dbReference type="SUPFAM" id="SSF88659">
    <property type="entry name" value="Sigma3 and sigma4 domains of RNA polymerase sigma factors"/>
    <property type="match status" value="1"/>
</dbReference>
<evidence type="ECO:0000313" key="7">
    <source>
        <dbReference type="EMBL" id="RXK59615.1"/>
    </source>
</evidence>
<dbReference type="InterPro" id="IPR014284">
    <property type="entry name" value="RNA_pol_sigma-70_dom"/>
</dbReference>
<feature type="domain" description="RNA polymerase sigma factor 70 region 4 type 2" evidence="6">
    <location>
        <begin position="130"/>
        <end position="175"/>
    </location>
</feature>
<dbReference type="InterPro" id="IPR036388">
    <property type="entry name" value="WH-like_DNA-bd_sf"/>
</dbReference>
<comment type="similarity">
    <text evidence="1">Belongs to the sigma-70 factor family. ECF subfamily.</text>
</comment>
<organism evidence="7 8">
    <name type="scientific">Lacibacter luteus</name>
    <dbReference type="NCBI Taxonomy" id="2508719"/>
    <lineage>
        <taxon>Bacteria</taxon>
        <taxon>Pseudomonadati</taxon>
        <taxon>Bacteroidota</taxon>
        <taxon>Chitinophagia</taxon>
        <taxon>Chitinophagales</taxon>
        <taxon>Chitinophagaceae</taxon>
        <taxon>Lacibacter</taxon>
    </lineage>
</organism>
<feature type="domain" description="RNA polymerase sigma-70 region 2" evidence="5">
    <location>
        <begin position="32"/>
        <end position="97"/>
    </location>
</feature>
<dbReference type="InterPro" id="IPR013324">
    <property type="entry name" value="RNA_pol_sigma_r3/r4-like"/>
</dbReference>
<proteinExistence type="inferred from homology"/>
<evidence type="ECO:0000256" key="4">
    <source>
        <dbReference type="ARBA" id="ARBA00023163"/>
    </source>
</evidence>
<evidence type="ECO:0000256" key="2">
    <source>
        <dbReference type="ARBA" id="ARBA00023015"/>
    </source>
</evidence>
<accession>A0A4Q1CHN5</accession>
<name>A0A4Q1CHN5_9BACT</name>
<dbReference type="NCBIfam" id="TIGR02937">
    <property type="entry name" value="sigma70-ECF"/>
    <property type="match status" value="1"/>
</dbReference>
<reference evidence="7 8" key="1">
    <citation type="submission" date="2019-01" db="EMBL/GenBank/DDBJ databases">
        <title>Lacibacter sp. strain TTM-7.</title>
        <authorList>
            <person name="Chen W.-M."/>
        </authorList>
    </citation>
    <scope>NUCLEOTIDE SEQUENCE [LARGE SCALE GENOMIC DNA]</scope>
    <source>
        <strain evidence="7 8">TTM-7</strain>
    </source>
</reference>
<evidence type="ECO:0000313" key="8">
    <source>
        <dbReference type="Proteomes" id="UP000290204"/>
    </source>
</evidence>
<evidence type="ECO:0000259" key="5">
    <source>
        <dbReference type="Pfam" id="PF04542"/>
    </source>
</evidence>
<sequence>MKKKETEGDPNTEIGVLIKQSIAGDDKSFKTLYDRIAGKMYSLCLRYIKNQEDANDAFQDGCTRLYANLKNYRSDGVFEGWVRRIFVTTCLDHLKKKELQLVEIDEQAPVKSSDLSAVSRLELSDLFHKIKQLPDGQRVIFNLYMVEGYSHKEIAAMLNISESGSKSQFHRAKLSLKHILSNEQDAN</sequence>
<dbReference type="InterPro" id="IPR013325">
    <property type="entry name" value="RNA_pol_sigma_r2"/>
</dbReference>
<dbReference type="AlphaFoldDB" id="A0A4Q1CHN5"/>
<dbReference type="PANTHER" id="PTHR43133:SF46">
    <property type="entry name" value="RNA POLYMERASE SIGMA-70 FACTOR ECF SUBFAMILY"/>
    <property type="match status" value="1"/>
</dbReference>
<dbReference type="GO" id="GO:0003677">
    <property type="term" value="F:DNA binding"/>
    <property type="evidence" value="ECO:0007669"/>
    <property type="project" value="InterPro"/>
</dbReference>
<comment type="caution">
    <text evidence="7">The sequence shown here is derived from an EMBL/GenBank/DDBJ whole genome shotgun (WGS) entry which is preliminary data.</text>
</comment>
<dbReference type="Pfam" id="PF04542">
    <property type="entry name" value="Sigma70_r2"/>
    <property type="match status" value="1"/>
</dbReference>
<keyword evidence="4" id="KW-0804">Transcription</keyword>
<keyword evidence="3" id="KW-0731">Sigma factor</keyword>
<dbReference type="Gene3D" id="1.10.10.10">
    <property type="entry name" value="Winged helix-like DNA-binding domain superfamily/Winged helix DNA-binding domain"/>
    <property type="match status" value="1"/>
</dbReference>
<evidence type="ECO:0000256" key="3">
    <source>
        <dbReference type="ARBA" id="ARBA00023082"/>
    </source>
</evidence>
<dbReference type="GO" id="GO:0016987">
    <property type="term" value="F:sigma factor activity"/>
    <property type="evidence" value="ECO:0007669"/>
    <property type="project" value="UniProtKB-KW"/>
</dbReference>
<dbReference type="SUPFAM" id="SSF88946">
    <property type="entry name" value="Sigma2 domain of RNA polymerase sigma factors"/>
    <property type="match status" value="1"/>
</dbReference>
<dbReference type="Proteomes" id="UP000290204">
    <property type="component" value="Unassembled WGS sequence"/>
</dbReference>
<dbReference type="InterPro" id="IPR013249">
    <property type="entry name" value="RNA_pol_sigma70_r4_t2"/>
</dbReference>
<dbReference type="OrthoDB" id="1056775at2"/>
<dbReference type="CDD" id="cd06171">
    <property type="entry name" value="Sigma70_r4"/>
    <property type="match status" value="1"/>
</dbReference>
<dbReference type="Gene3D" id="1.10.1740.10">
    <property type="match status" value="1"/>
</dbReference>
<dbReference type="RefSeq" id="WP_129130988.1">
    <property type="nucleotide sequence ID" value="NZ_SDHW01000003.1"/>
</dbReference>
<keyword evidence="2" id="KW-0805">Transcription regulation</keyword>
<evidence type="ECO:0000259" key="6">
    <source>
        <dbReference type="Pfam" id="PF08281"/>
    </source>
</evidence>
<dbReference type="PANTHER" id="PTHR43133">
    <property type="entry name" value="RNA POLYMERASE ECF-TYPE SIGMA FACTO"/>
    <property type="match status" value="1"/>
</dbReference>
<gene>
    <name evidence="7" type="ORF">ESA94_11120</name>
</gene>
<dbReference type="GO" id="GO:0006352">
    <property type="term" value="P:DNA-templated transcription initiation"/>
    <property type="evidence" value="ECO:0007669"/>
    <property type="project" value="InterPro"/>
</dbReference>
<dbReference type="EMBL" id="SDHW01000003">
    <property type="protein sequence ID" value="RXK59615.1"/>
    <property type="molecule type" value="Genomic_DNA"/>
</dbReference>